<evidence type="ECO:0000256" key="1">
    <source>
        <dbReference type="SAM" id="MobiDB-lite"/>
    </source>
</evidence>
<name>A0A679J2S0_VARPD</name>
<gene>
    <name evidence="2" type="ORF">VVAX_04327</name>
</gene>
<dbReference type="EMBL" id="LR743507">
    <property type="protein sequence ID" value="CAA2107626.1"/>
    <property type="molecule type" value="Genomic_DNA"/>
</dbReference>
<dbReference type="Pfam" id="PF16459">
    <property type="entry name" value="Phage_TAC_13"/>
    <property type="match status" value="1"/>
</dbReference>
<evidence type="ECO:0008006" key="3">
    <source>
        <dbReference type="Google" id="ProtNLM"/>
    </source>
</evidence>
<reference evidence="2" key="1">
    <citation type="submission" date="2019-12" db="EMBL/GenBank/DDBJ databases">
        <authorList>
            <person name="Cremers G."/>
        </authorList>
    </citation>
    <scope>NUCLEOTIDE SEQUENCE</scope>
    <source>
        <strain evidence="2">Vvax</strain>
    </source>
</reference>
<accession>A0A679J2S0</accession>
<feature type="compositionally biased region" description="Low complexity" evidence="1">
    <location>
        <begin position="112"/>
        <end position="126"/>
    </location>
</feature>
<protein>
    <recommendedName>
        <fullName evidence="3">Phage tail assembly protein</fullName>
    </recommendedName>
</protein>
<dbReference type="InterPro" id="IPR024410">
    <property type="entry name" value="Phage_TAC_12"/>
</dbReference>
<dbReference type="AlphaFoldDB" id="A0A679J2S0"/>
<feature type="region of interest" description="Disordered" evidence="1">
    <location>
        <begin position="100"/>
        <end position="126"/>
    </location>
</feature>
<sequence>MSKYDAFLVSPEVHERTVELADGSTHILHFRELPVSVYRKFQIAEQSADEDVRAGSMARLIAASLCEPDGKPALTYDQALQLKPGPCNALFAAILSLHGVGDKGKASPSAETNGSGTSSPSPSAKQ</sequence>
<dbReference type="RefSeq" id="WP_339091866.1">
    <property type="nucleotide sequence ID" value="NZ_LR743507.1"/>
</dbReference>
<proteinExistence type="predicted"/>
<evidence type="ECO:0000313" key="2">
    <source>
        <dbReference type="EMBL" id="CAA2107626.1"/>
    </source>
</evidence>
<organism evidence="2">
    <name type="scientific">Variovorax paradoxus</name>
    <dbReference type="NCBI Taxonomy" id="34073"/>
    <lineage>
        <taxon>Bacteria</taxon>
        <taxon>Pseudomonadati</taxon>
        <taxon>Pseudomonadota</taxon>
        <taxon>Betaproteobacteria</taxon>
        <taxon>Burkholderiales</taxon>
        <taxon>Comamonadaceae</taxon>
        <taxon>Variovorax</taxon>
    </lineage>
</organism>